<feature type="region of interest" description="Disordered" evidence="1">
    <location>
        <begin position="560"/>
        <end position="600"/>
    </location>
</feature>
<sequence length="776" mass="87597">MYLPKNSENPENPENNRFSSRAASDNKKHKTHSPADPVGKRYVECFHHPHGAIVALTPCGEEKPAWRTISYYLQASTMWNYHQDSSKLVGIRFGNSTKFGVIDLDNGGDYHNPESVKKIRYALEAIGITDTIPIQSSYSGGYHLIIPLETQIPTFSLACALEIALRKAGLSIRQGHLEVFPNAKPYGSNTVTNYNAIRCPMQPYSGALLLDDDLQPIGDSVEVFLDHCDRAASRQDLTKLKRFATKARKRITKERYSKTYSKDALEWRTEWEEIIATGWTGKGQTNTYLQILVGYGIVFLGLEYSELVKHALEVATNAPGYTEYCGHQHEIEARIRQWARNSINNKWYSEYASYPERPRGSFAATFAEIIAGGSNEERRKKKEGRSGLPQTSSLFPLPSSFTDNVIPFDRRKAQSERRSQEAQRRIRWSVKALEWSTGLPEGITDRTLAISAEYKRSFGKTISRETLRKYLHLWHPKFYVEDPWAENSSNVYQTDKYGYFNRQIAVDQNKNARNTYQMGEYGYSPYMKVLCLPPADAPPQGGSAASEVSDEVDGVDIERPGVNENVNFSNNSNNQPNSETQNPEIENCFNNSNNELNPEIENPENLENLEIIENVNNLNNFNDSNNEFNNSNDSSECLNNFKPIENNSDKYFKYPHGCGAAENGDNKNLSINLDRADCTVPSSSSVPPKVEELKRATRLRLKALSDAQKAVRTYCVITGRLLLGQERSRLEQIAKYQFYLNSGCSVLVAEAEAWAAVNPGCLPFSLESAFNERADE</sequence>
<keyword evidence="3" id="KW-1185">Reference proteome</keyword>
<comment type="caution">
    <text evidence="2">The sequence shown here is derived from an EMBL/GenBank/DDBJ whole genome shotgun (WGS) entry which is preliminary data.</text>
</comment>
<feature type="compositionally biased region" description="Low complexity" evidence="1">
    <location>
        <begin position="562"/>
        <end position="600"/>
    </location>
</feature>
<reference evidence="2" key="1">
    <citation type="submission" date="2020-10" db="EMBL/GenBank/DDBJ databases">
        <authorList>
            <person name="Castelo-Branco R."/>
            <person name="Eusebio N."/>
            <person name="Adriana R."/>
            <person name="Vieira A."/>
            <person name="Brugerolle De Fraissinette N."/>
            <person name="Rezende De Castro R."/>
            <person name="Schneider M.P."/>
            <person name="Vasconcelos V."/>
            <person name="Leao P.N."/>
        </authorList>
    </citation>
    <scope>NUCLEOTIDE SEQUENCE</scope>
    <source>
        <strain evidence="2">LEGE 06105</strain>
    </source>
</reference>
<dbReference type="EMBL" id="JADEWL010000039">
    <property type="protein sequence ID" value="MBE9213676.1"/>
    <property type="molecule type" value="Genomic_DNA"/>
</dbReference>
<gene>
    <name evidence="2" type="ORF">IQ247_13540</name>
</gene>
<proteinExistence type="predicted"/>
<protein>
    <submittedName>
        <fullName evidence="2">Uncharacterized protein</fullName>
    </submittedName>
</protein>
<evidence type="ECO:0000313" key="2">
    <source>
        <dbReference type="EMBL" id="MBE9213676.1"/>
    </source>
</evidence>
<organism evidence="2 3">
    <name type="scientific">Plectonema cf. radiosum LEGE 06105</name>
    <dbReference type="NCBI Taxonomy" id="945769"/>
    <lineage>
        <taxon>Bacteria</taxon>
        <taxon>Bacillati</taxon>
        <taxon>Cyanobacteriota</taxon>
        <taxon>Cyanophyceae</taxon>
        <taxon>Oscillatoriophycideae</taxon>
        <taxon>Oscillatoriales</taxon>
        <taxon>Microcoleaceae</taxon>
        <taxon>Plectonema</taxon>
    </lineage>
</organism>
<evidence type="ECO:0000256" key="1">
    <source>
        <dbReference type="SAM" id="MobiDB-lite"/>
    </source>
</evidence>
<dbReference type="Proteomes" id="UP000620559">
    <property type="component" value="Unassembled WGS sequence"/>
</dbReference>
<evidence type="ECO:0000313" key="3">
    <source>
        <dbReference type="Proteomes" id="UP000620559"/>
    </source>
</evidence>
<feature type="region of interest" description="Disordered" evidence="1">
    <location>
        <begin position="1"/>
        <end position="36"/>
    </location>
</feature>
<dbReference type="AlphaFoldDB" id="A0A8J7K0G7"/>
<accession>A0A8J7K0G7</accession>
<feature type="compositionally biased region" description="Low complexity" evidence="1">
    <location>
        <begin position="1"/>
        <end position="16"/>
    </location>
</feature>
<name>A0A8J7K0G7_9CYAN</name>
<dbReference type="RefSeq" id="WP_193920811.1">
    <property type="nucleotide sequence ID" value="NZ_JADEWL010000039.1"/>
</dbReference>